<dbReference type="PROSITE" id="PS01304">
    <property type="entry name" value="UBIH"/>
    <property type="match status" value="1"/>
</dbReference>
<dbReference type="InterPro" id="IPR002938">
    <property type="entry name" value="FAD-bd"/>
</dbReference>
<comment type="similarity">
    <text evidence="3">Belongs to the UbiH/COQ6 family.</text>
</comment>
<dbReference type="RefSeq" id="WP_039085137.1">
    <property type="nucleotide sequence ID" value="NZ_JPXS01000083.1"/>
</dbReference>
<dbReference type="GO" id="GO:0008682">
    <property type="term" value="F:3-demethoxyubiquinol 3-hydroxylase activity"/>
    <property type="evidence" value="ECO:0007669"/>
    <property type="project" value="TreeGrafter"/>
</dbReference>
<evidence type="ECO:0000313" key="10">
    <source>
        <dbReference type="EMBL" id="KGQ28638.1"/>
    </source>
</evidence>
<dbReference type="EMBL" id="JPXS01000083">
    <property type="protein sequence ID" value="KGQ28638.1"/>
    <property type="molecule type" value="Genomic_DNA"/>
</dbReference>
<evidence type="ECO:0000256" key="5">
    <source>
        <dbReference type="ARBA" id="ARBA00022827"/>
    </source>
</evidence>
<sequence>MGEQAKHYDFIIIGGGMVGAACAAGLAKLGLKIFVVERSSLPHFSADSEYDLRISAISQGSVNLLQHLNAWQYIADRRVCPYSELSTWEIEGFATTFSAKEINLSQLGFMVENQLIQEGLWQQFQQLPNVDFAVSCTVSTQQYQQNRWHLTLDNGEQICSPYIIAADGATSQWRTIAGIGVTGWRYQQDCMLILVDTEAEQQSMTWQQFYPSGPRALLPLLGKQACLVWYDTPERIDSLKNLSAEKLTTEVEQYFPARLGKITVKKWGSFALTRRHAQQYYKNGVILVGDAAHSIHPLAGQGVNLGFKDVKALLENVEWALKRDSGLAQEQFLQRYQQQRYKDNLLMQSTMDVFYKTFRSPLLPVKVARNIALLASERAGFIKRQALRYALGL</sequence>
<dbReference type="UniPathway" id="UPA00232"/>
<keyword evidence="4" id="KW-0285">Flavoprotein</keyword>
<comment type="cofactor">
    <cofactor evidence="1">
        <name>FAD</name>
        <dbReference type="ChEBI" id="CHEBI:57692"/>
    </cofactor>
</comment>
<dbReference type="AlphaFoldDB" id="A0A0A2X983"/>
<protein>
    <submittedName>
        <fullName evidence="10">2-octaprenyl-3-methyl-6-methoxy-1,4-benzoquinol hydroxylase</fullName>
    </submittedName>
</protein>
<dbReference type="PANTHER" id="PTHR43876:SF10">
    <property type="entry name" value="3-DEMETHOXYUBIQUINOL 3-HYDROXYLASE"/>
    <property type="match status" value="1"/>
</dbReference>
<keyword evidence="5" id="KW-0274">FAD</keyword>
<dbReference type="InterPro" id="IPR051205">
    <property type="entry name" value="UbiH/COQ6_monooxygenase"/>
</dbReference>
<comment type="subunit">
    <text evidence="8">Component of the Ubi complex metabolon, which regroups five ubiquinone biosynthesis proteins (UbiE, UbiF, UbiG, UbiH and UbiI) and two accessory factors (UbiK and the lipid-binding protein UbiJ).</text>
</comment>
<dbReference type="Gene3D" id="3.50.50.60">
    <property type="entry name" value="FAD/NAD(P)-binding domain"/>
    <property type="match status" value="2"/>
</dbReference>
<keyword evidence="7" id="KW-0503">Monooxygenase</keyword>
<dbReference type="GO" id="GO:0071949">
    <property type="term" value="F:FAD binding"/>
    <property type="evidence" value="ECO:0007669"/>
    <property type="project" value="InterPro"/>
</dbReference>
<name>A0A0A2X983_9PAST</name>
<gene>
    <name evidence="10" type="primary">ubiF</name>
    <name evidence="10" type="ORF">JP32_11970</name>
</gene>
<dbReference type="PANTHER" id="PTHR43876">
    <property type="entry name" value="UBIQUINONE BIOSYNTHESIS MONOOXYGENASE COQ6, MITOCHONDRIAL"/>
    <property type="match status" value="1"/>
</dbReference>
<evidence type="ECO:0000256" key="1">
    <source>
        <dbReference type="ARBA" id="ARBA00001974"/>
    </source>
</evidence>
<evidence type="ECO:0000313" key="11">
    <source>
        <dbReference type="Proteomes" id="UP000030526"/>
    </source>
</evidence>
<evidence type="ECO:0000256" key="4">
    <source>
        <dbReference type="ARBA" id="ARBA00022630"/>
    </source>
</evidence>
<comment type="pathway">
    <text evidence="2">Cofactor biosynthesis; ubiquinone biosynthesis.</text>
</comment>
<dbReference type="InterPro" id="IPR036188">
    <property type="entry name" value="FAD/NAD-bd_sf"/>
</dbReference>
<reference evidence="10 11" key="1">
    <citation type="submission" date="2014-08" db="EMBL/GenBank/DDBJ databases">
        <title>Chaperone-usher fimbriae in a diverse selection of Gallibacterium genomes.</title>
        <authorList>
            <person name="Kudirkiene E."/>
            <person name="Bager R.J."/>
            <person name="Johnson T.J."/>
            <person name="Bojesen A.M."/>
        </authorList>
    </citation>
    <scope>NUCLEOTIDE SEQUENCE [LARGE SCALE GENOMIC DNA]</scope>
    <source>
        <strain evidence="10 11">20558/3kl.</strain>
    </source>
</reference>
<dbReference type="FunFam" id="3.50.50.60:FF:000021">
    <property type="entry name" value="Ubiquinone biosynthesis monooxygenase COQ6"/>
    <property type="match status" value="1"/>
</dbReference>
<comment type="caution">
    <text evidence="10">The sequence shown here is derived from an EMBL/GenBank/DDBJ whole genome shotgun (WGS) entry which is preliminary data.</text>
</comment>
<evidence type="ECO:0000256" key="3">
    <source>
        <dbReference type="ARBA" id="ARBA00005349"/>
    </source>
</evidence>
<dbReference type="Pfam" id="PF01494">
    <property type="entry name" value="FAD_binding_3"/>
    <property type="match status" value="1"/>
</dbReference>
<organism evidence="10 11">
    <name type="scientific">Gallibacterium anatis</name>
    <dbReference type="NCBI Taxonomy" id="750"/>
    <lineage>
        <taxon>Bacteria</taxon>
        <taxon>Pseudomonadati</taxon>
        <taxon>Pseudomonadota</taxon>
        <taxon>Gammaproteobacteria</taxon>
        <taxon>Pasteurellales</taxon>
        <taxon>Pasteurellaceae</taxon>
        <taxon>Gallibacterium</taxon>
    </lineage>
</organism>
<dbReference type="GO" id="GO:0006744">
    <property type="term" value="P:ubiquinone biosynthetic process"/>
    <property type="evidence" value="ECO:0007669"/>
    <property type="project" value="UniProtKB-UniPathway"/>
</dbReference>
<accession>A0A0A2X983</accession>
<evidence type="ECO:0000256" key="6">
    <source>
        <dbReference type="ARBA" id="ARBA00023002"/>
    </source>
</evidence>
<evidence type="ECO:0000259" key="9">
    <source>
        <dbReference type="Pfam" id="PF01494"/>
    </source>
</evidence>
<proteinExistence type="inferred from homology"/>
<dbReference type="PRINTS" id="PR00420">
    <property type="entry name" value="RNGMNOXGNASE"/>
</dbReference>
<keyword evidence="6" id="KW-0560">Oxidoreductase</keyword>
<dbReference type="SUPFAM" id="SSF51905">
    <property type="entry name" value="FAD/NAD(P)-binding domain"/>
    <property type="match status" value="1"/>
</dbReference>
<dbReference type="InterPro" id="IPR010971">
    <property type="entry name" value="UbiH/COQ6"/>
</dbReference>
<evidence type="ECO:0000256" key="7">
    <source>
        <dbReference type="ARBA" id="ARBA00023033"/>
    </source>
</evidence>
<dbReference type="PROSITE" id="PS51257">
    <property type="entry name" value="PROKAR_LIPOPROTEIN"/>
    <property type="match status" value="1"/>
</dbReference>
<dbReference type="Proteomes" id="UP000030526">
    <property type="component" value="Unassembled WGS sequence"/>
</dbReference>
<dbReference type="InterPro" id="IPR018168">
    <property type="entry name" value="Ubi_Hdrlase_CS"/>
</dbReference>
<dbReference type="NCBIfam" id="TIGR01988">
    <property type="entry name" value="Ubi-OHases"/>
    <property type="match status" value="1"/>
</dbReference>
<dbReference type="GO" id="GO:0110142">
    <property type="term" value="C:ubiquinone biosynthesis complex"/>
    <property type="evidence" value="ECO:0007669"/>
    <property type="project" value="UniProtKB-ARBA"/>
</dbReference>
<evidence type="ECO:0000256" key="2">
    <source>
        <dbReference type="ARBA" id="ARBA00004749"/>
    </source>
</evidence>
<feature type="domain" description="FAD-binding" evidence="9">
    <location>
        <begin position="9"/>
        <end position="340"/>
    </location>
</feature>
<evidence type="ECO:0000256" key="8">
    <source>
        <dbReference type="ARBA" id="ARBA00065734"/>
    </source>
</evidence>